<reference evidence="1 2" key="1">
    <citation type="journal article" date="2008" name="Int. J. Syst. Evol. Microbiol.">
        <title>Tessaracoccus flavescens sp. nov., isolated from marine sediment.</title>
        <authorList>
            <person name="Lee D.W."/>
            <person name="Lee S.D."/>
        </authorList>
    </citation>
    <scope>NUCLEOTIDE SEQUENCE [LARGE SCALE GENOMIC DNA]</scope>
    <source>
        <strain evidence="1 2">SST-39T</strain>
    </source>
</reference>
<name>A0A1Q2CYJ3_9ACTN</name>
<evidence type="ECO:0000313" key="1">
    <source>
        <dbReference type="EMBL" id="AQP51155.1"/>
    </source>
</evidence>
<dbReference type="RefSeq" id="WP_077350200.1">
    <property type="nucleotide sequence ID" value="NZ_CP019607.1"/>
</dbReference>
<proteinExistence type="predicted"/>
<protein>
    <recommendedName>
        <fullName evidence="3">VOC domain-containing protein</fullName>
    </recommendedName>
</protein>
<dbReference type="EMBL" id="CP019607">
    <property type="protein sequence ID" value="AQP51155.1"/>
    <property type="molecule type" value="Genomic_DNA"/>
</dbReference>
<sequence length="230" mass="25452">MIRTAPIRFTPHIERWEQLLLALGCTFVADQPGWKVARAGRGVFCLHAADEPRSEAWFQSDDHRAAAEATGGRIEEKVADGKEQNFWMATMPDGVTLGFDAWQYGEGNVEGADVRLAVLPLWMTPDVEAATAAMLAIGAERRLSSDSGDWVDFTLTDGLMAVHGGEAEVVLSFEWDGDVDRLSEVLKSRGFDSRVIDEAYGRSLRIDDPDGGVELWVNERQSDLYGYREG</sequence>
<dbReference type="OrthoDB" id="3296095at2"/>
<keyword evidence="2" id="KW-1185">Reference proteome</keyword>
<dbReference type="STRING" id="399497.BW733_10260"/>
<organism evidence="1 2">
    <name type="scientific">Tessaracoccus flavescens</name>
    <dbReference type="NCBI Taxonomy" id="399497"/>
    <lineage>
        <taxon>Bacteria</taxon>
        <taxon>Bacillati</taxon>
        <taxon>Actinomycetota</taxon>
        <taxon>Actinomycetes</taxon>
        <taxon>Propionibacteriales</taxon>
        <taxon>Propionibacteriaceae</taxon>
        <taxon>Tessaracoccus</taxon>
    </lineage>
</organism>
<evidence type="ECO:0000313" key="2">
    <source>
        <dbReference type="Proteomes" id="UP000188235"/>
    </source>
</evidence>
<gene>
    <name evidence="1" type="ORF">BW733_10260</name>
</gene>
<accession>A0A1Q2CYJ3</accession>
<dbReference type="AlphaFoldDB" id="A0A1Q2CYJ3"/>
<evidence type="ECO:0008006" key="3">
    <source>
        <dbReference type="Google" id="ProtNLM"/>
    </source>
</evidence>
<dbReference type="Proteomes" id="UP000188235">
    <property type="component" value="Chromosome"/>
</dbReference>
<dbReference type="KEGG" id="tfa:BW733_10260"/>